<dbReference type="PANTHER" id="PTHR43390:SF1">
    <property type="entry name" value="CHLOROPLAST PROCESSING PEPTIDASE"/>
    <property type="match status" value="1"/>
</dbReference>
<dbReference type="OrthoDB" id="9802919at2"/>
<sequence length="169" mass="19276">MLKEIMSWLYAIVIALVIVVLVRTFVMTPSVVKGDSMQPNLYDGDRIIISKLSEIDRFDEIAFVAPNGVDNYVKRVIGLPGDEIEIIDDRLYINDVAYDEDYLTDMNSEEILVKYFKSTEIPDGTYFVMGDNRKFSYDSRAFGVIDEDSIIGEVVFRIWPLDSIGIVKP</sequence>
<evidence type="ECO:0000256" key="5">
    <source>
        <dbReference type="ARBA" id="ARBA00022801"/>
    </source>
</evidence>
<dbReference type="PROSITE" id="PS00761">
    <property type="entry name" value="SPASE_I_3"/>
    <property type="match status" value="1"/>
</dbReference>
<keyword evidence="7" id="KW-1133">Transmembrane helix</keyword>
<dbReference type="CDD" id="cd06530">
    <property type="entry name" value="S26_SPase_I"/>
    <property type="match status" value="1"/>
</dbReference>
<evidence type="ECO:0000256" key="2">
    <source>
        <dbReference type="ARBA" id="ARBA00004401"/>
    </source>
</evidence>
<feature type="active site" evidence="6">
    <location>
        <position position="36"/>
    </location>
</feature>
<dbReference type="GO" id="GO:0005886">
    <property type="term" value="C:plasma membrane"/>
    <property type="evidence" value="ECO:0007669"/>
    <property type="project" value="UniProtKB-SubCell"/>
</dbReference>
<dbReference type="PROSITE" id="PS00760">
    <property type="entry name" value="SPASE_I_2"/>
    <property type="match status" value="1"/>
</dbReference>
<protein>
    <recommendedName>
        <fullName evidence="4 7">Signal peptidase I</fullName>
        <ecNumber evidence="4 7">3.4.21.89</ecNumber>
    </recommendedName>
</protein>
<evidence type="ECO:0000313" key="10">
    <source>
        <dbReference type="Proteomes" id="UP000006294"/>
    </source>
</evidence>
<organism evidence="9 10">
    <name type="scientific">Amphibacillus xylanus (strain ATCC 51415 / DSM 6626 / JCM 7361 / LMG 17667 / NBRC 15112 / Ep01)</name>
    <dbReference type="NCBI Taxonomy" id="698758"/>
    <lineage>
        <taxon>Bacteria</taxon>
        <taxon>Bacillati</taxon>
        <taxon>Bacillota</taxon>
        <taxon>Bacilli</taxon>
        <taxon>Bacillales</taxon>
        <taxon>Bacillaceae</taxon>
        <taxon>Amphibacillus</taxon>
    </lineage>
</organism>
<dbReference type="eggNOG" id="COG0681">
    <property type="taxonomic scope" value="Bacteria"/>
</dbReference>
<feature type="active site" evidence="6">
    <location>
        <position position="74"/>
    </location>
</feature>
<gene>
    <name evidence="9" type="ordered locus">AXY_03070</name>
</gene>
<proteinExistence type="inferred from homology"/>
<dbReference type="PATRIC" id="fig|698758.3.peg.310"/>
<dbReference type="EMBL" id="AP012050">
    <property type="protein sequence ID" value="BAM46439.1"/>
    <property type="molecule type" value="Genomic_DNA"/>
</dbReference>
<evidence type="ECO:0000256" key="1">
    <source>
        <dbReference type="ARBA" id="ARBA00000677"/>
    </source>
</evidence>
<comment type="similarity">
    <text evidence="3 7">Belongs to the peptidase S26 family.</text>
</comment>
<dbReference type="GO" id="GO:0004252">
    <property type="term" value="F:serine-type endopeptidase activity"/>
    <property type="evidence" value="ECO:0007669"/>
    <property type="project" value="InterPro"/>
</dbReference>
<dbReference type="HOGENOM" id="CLU_028723_5_1_9"/>
<feature type="transmembrane region" description="Helical" evidence="7">
    <location>
        <begin position="6"/>
        <end position="26"/>
    </location>
</feature>
<reference evidence="9 10" key="1">
    <citation type="submission" date="2011-01" db="EMBL/GenBank/DDBJ databases">
        <title>Whole genome sequence of Amphibacillus xylinus NBRC 15112.</title>
        <authorList>
            <person name="Nakazawa H."/>
            <person name="Katano Y."/>
            <person name="Nakamura S."/>
            <person name="Sasagawa M."/>
            <person name="Fukada J."/>
            <person name="Arai T."/>
            <person name="Sasakura N."/>
            <person name="Mochizuki D."/>
            <person name="Hosoyama A."/>
            <person name="Harada K."/>
            <person name="Horikawa H."/>
            <person name="Kato Y."/>
            <person name="Harada T."/>
            <person name="Sasaki K."/>
            <person name="Sekiguchi M."/>
            <person name="Hodoyama M."/>
            <person name="Nishiko R."/>
            <person name="Narita H."/>
            <person name="Hanamaki A."/>
            <person name="Hata C."/>
            <person name="Konno Y."/>
            <person name="Niimura Y."/>
            <person name="Yamazaki S."/>
            <person name="Fujita N."/>
        </authorList>
    </citation>
    <scope>NUCLEOTIDE SEQUENCE [LARGE SCALE GENOMIC DNA]</scope>
    <source>
        <strain evidence="10">ATCC 51415 / DSM 6626 / JCM 7361 / LMG 17667 / NBRC 15112 / Ep01</strain>
    </source>
</reference>
<comment type="catalytic activity">
    <reaction evidence="1 7">
        <text>Cleavage of hydrophobic, N-terminal signal or leader sequences from secreted and periplasmic proteins.</text>
        <dbReference type="EC" id="3.4.21.89"/>
    </reaction>
</comment>
<dbReference type="GO" id="GO:0009003">
    <property type="term" value="F:signal peptidase activity"/>
    <property type="evidence" value="ECO:0007669"/>
    <property type="project" value="UniProtKB-EC"/>
</dbReference>
<dbReference type="InterPro" id="IPR019757">
    <property type="entry name" value="Pept_S26A_signal_pept_1_Lys-AS"/>
</dbReference>
<keyword evidence="5 7" id="KW-0378">Hydrolase</keyword>
<evidence type="ECO:0000259" key="8">
    <source>
        <dbReference type="Pfam" id="PF10502"/>
    </source>
</evidence>
<dbReference type="GO" id="GO:0006465">
    <property type="term" value="P:signal peptide processing"/>
    <property type="evidence" value="ECO:0007669"/>
    <property type="project" value="InterPro"/>
</dbReference>
<evidence type="ECO:0000313" key="9">
    <source>
        <dbReference type="EMBL" id="BAM46439.1"/>
    </source>
</evidence>
<dbReference type="EC" id="3.4.21.89" evidence="4 7"/>
<dbReference type="InterPro" id="IPR019758">
    <property type="entry name" value="Pept_S26A_signal_pept_1_CS"/>
</dbReference>
<feature type="domain" description="Peptidase S26" evidence="8">
    <location>
        <begin position="6"/>
        <end position="159"/>
    </location>
</feature>
<evidence type="ECO:0000256" key="7">
    <source>
        <dbReference type="RuleBase" id="RU362042"/>
    </source>
</evidence>
<keyword evidence="7" id="KW-0472">Membrane</keyword>
<evidence type="ECO:0000256" key="4">
    <source>
        <dbReference type="ARBA" id="ARBA00013208"/>
    </source>
</evidence>
<dbReference type="Gene3D" id="2.10.109.10">
    <property type="entry name" value="Umud Fragment, subunit A"/>
    <property type="match status" value="1"/>
</dbReference>
<keyword evidence="7" id="KW-0812">Transmembrane</keyword>
<comment type="subcellular location">
    <subcellularLocation>
        <location evidence="2">Cell membrane</location>
        <topology evidence="2">Single-pass type II membrane protein</topology>
    </subcellularLocation>
    <subcellularLocation>
        <location evidence="7">Membrane</location>
        <topology evidence="7">Single-pass type II membrane protein</topology>
    </subcellularLocation>
</comment>
<accession>K0IVF8</accession>
<evidence type="ECO:0000256" key="6">
    <source>
        <dbReference type="PIRSR" id="PIRSR600223-1"/>
    </source>
</evidence>
<dbReference type="PANTHER" id="PTHR43390">
    <property type="entry name" value="SIGNAL PEPTIDASE I"/>
    <property type="match status" value="1"/>
</dbReference>
<dbReference type="InterPro" id="IPR036286">
    <property type="entry name" value="LexA/Signal_pep-like_sf"/>
</dbReference>
<dbReference type="STRING" id="698758.AXY_03070"/>
<dbReference type="PRINTS" id="PR00727">
    <property type="entry name" value="LEADERPTASE"/>
</dbReference>
<dbReference type="InterPro" id="IPR019533">
    <property type="entry name" value="Peptidase_S26"/>
</dbReference>
<dbReference type="Pfam" id="PF10502">
    <property type="entry name" value="Peptidase_S26"/>
    <property type="match status" value="1"/>
</dbReference>
<keyword evidence="10" id="KW-1185">Reference proteome</keyword>
<name>K0IVF8_AMPXN</name>
<evidence type="ECO:0000256" key="3">
    <source>
        <dbReference type="ARBA" id="ARBA00009370"/>
    </source>
</evidence>
<keyword evidence="7" id="KW-0645">Protease</keyword>
<dbReference type="SUPFAM" id="SSF51306">
    <property type="entry name" value="LexA/Signal peptidase"/>
    <property type="match status" value="1"/>
</dbReference>
<dbReference type="Proteomes" id="UP000006294">
    <property type="component" value="Chromosome"/>
</dbReference>
<dbReference type="RefSeq" id="WP_015009045.1">
    <property type="nucleotide sequence ID" value="NC_018704.1"/>
</dbReference>
<dbReference type="KEGG" id="axl:AXY_03070"/>
<dbReference type="InterPro" id="IPR000223">
    <property type="entry name" value="Pept_S26A_signal_pept_1"/>
</dbReference>
<dbReference type="NCBIfam" id="TIGR02227">
    <property type="entry name" value="sigpep_I_bact"/>
    <property type="match status" value="1"/>
</dbReference>
<dbReference type="AlphaFoldDB" id="K0IVF8"/>